<dbReference type="Proteomes" id="UP001341840">
    <property type="component" value="Unassembled WGS sequence"/>
</dbReference>
<sequence>MTGEAKNFINMKHNQWRKSLALENVDSFDSLTLDGEEKEQIDDSTKETKDDQVEIIESSTQGQSKELSKEWRTTKGSPSQQRH</sequence>
<reference evidence="2 3" key="1">
    <citation type="journal article" date="2023" name="Plants (Basel)">
        <title>Bridging the Gap: Combining Genomics and Transcriptomics Approaches to Understand Stylosanthes scabra, an Orphan Legume from the Brazilian Caatinga.</title>
        <authorList>
            <person name="Ferreira-Neto J.R.C."/>
            <person name="da Silva M.D."/>
            <person name="Binneck E."/>
            <person name="de Melo N.F."/>
            <person name="da Silva R.H."/>
            <person name="de Melo A.L.T.M."/>
            <person name="Pandolfi V."/>
            <person name="Bustamante F.O."/>
            <person name="Brasileiro-Vidal A.C."/>
            <person name="Benko-Iseppon A.M."/>
        </authorList>
    </citation>
    <scope>NUCLEOTIDE SEQUENCE [LARGE SCALE GENOMIC DNA]</scope>
    <source>
        <tissue evidence="2">Leaves</tissue>
    </source>
</reference>
<feature type="compositionally biased region" description="Polar residues" evidence="1">
    <location>
        <begin position="74"/>
        <end position="83"/>
    </location>
</feature>
<evidence type="ECO:0000313" key="3">
    <source>
        <dbReference type="Proteomes" id="UP001341840"/>
    </source>
</evidence>
<gene>
    <name evidence="2" type="ORF">PIB30_111653</name>
</gene>
<keyword evidence="3" id="KW-1185">Reference proteome</keyword>
<proteinExistence type="predicted"/>
<protein>
    <submittedName>
        <fullName evidence="2">Uncharacterized protein</fullName>
    </submittedName>
</protein>
<feature type="region of interest" description="Disordered" evidence="1">
    <location>
        <begin position="33"/>
        <end position="83"/>
    </location>
</feature>
<organism evidence="2 3">
    <name type="scientific">Stylosanthes scabra</name>
    <dbReference type="NCBI Taxonomy" id="79078"/>
    <lineage>
        <taxon>Eukaryota</taxon>
        <taxon>Viridiplantae</taxon>
        <taxon>Streptophyta</taxon>
        <taxon>Embryophyta</taxon>
        <taxon>Tracheophyta</taxon>
        <taxon>Spermatophyta</taxon>
        <taxon>Magnoliopsida</taxon>
        <taxon>eudicotyledons</taxon>
        <taxon>Gunneridae</taxon>
        <taxon>Pentapetalae</taxon>
        <taxon>rosids</taxon>
        <taxon>fabids</taxon>
        <taxon>Fabales</taxon>
        <taxon>Fabaceae</taxon>
        <taxon>Papilionoideae</taxon>
        <taxon>50 kb inversion clade</taxon>
        <taxon>dalbergioids sensu lato</taxon>
        <taxon>Dalbergieae</taxon>
        <taxon>Pterocarpus clade</taxon>
        <taxon>Stylosanthes</taxon>
    </lineage>
</organism>
<evidence type="ECO:0000256" key="1">
    <source>
        <dbReference type="SAM" id="MobiDB-lite"/>
    </source>
</evidence>
<dbReference type="EMBL" id="JASCZI010218717">
    <property type="protein sequence ID" value="MED6203039.1"/>
    <property type="molecule type" value="Genomic_DNA"/>
</dbReference>
<name>A0ABU6Y132_9FABA</name>
<accession>A0ABU6Y132</accession>
<comment type="caution">
    <text evidence="2">The sequence shown here is derived from an EMBL/GenBank/DDBJ whole genome shotgun (WGS) entry which is preliminary data.</text>
</comment>
<feature type="non-terminal residue" evidence="2">
    <location>
        <position position="83"/>
    </location>
</feature>
<feature type="compositionally biased region" description="Basic and acidic residues" evidence="1">
    <location>
        <begin position="41"/>
        <end position="52"/>
    </location>
</feature>
<evidence type="ECO:0000313" key="2">
    <source>
        <dbReference type="EMBL" id="MED6203039.1"/>
    </source>
</evidence>